<evidence type="ECO:0000256" key="1">
    <source>
        <dbReference type="SAM" id="Phobius"/>
    </source>
</evidence>
<comment type="caution">
    <text evidence="2">The sequence shown here is derived from an EMBL/GenBank/DDBJ whole genome shotgun (WGS) entry which is preliminary data.</text>
</comment>
<keyword evidence="1" id="KW-0472">Membrane</keyword>
<evidence type="ECO:0000313" key="3">
    <source>
        <dbReference type="Proteomes" id="UP000031465"/>
    </source>
</evidence>
<keyword evidence="1" id="KW-1133">Transmembrane helix</keyword>
<feature type="transmembrane region" description="Helical" evidence="1">
    <location>
        <begin position="25"/>
        <end position="47"/>
    </location>
</feature>
<reference evidence="2 3" key="1">
    <citation type="journal article" date="2014" name="Mol. Biol. Evol.">
        <title>Massive expansion of Ubiquitination-related gene families within the Chlamydiae.</title>
        <authorList>
            <person name="Domman D."/>
            <person name="Collingro A."/>
            <person name="Lagkouvardos I."/>
            <person name="Gehre L."/>
            <person name="Weinmaier T."/>
            <person name="Rattei T."/>
            <person name="Subtil A."/>
            <person name="Horn M."/>
        </authorList>
    </citation>
    <scope>NUCLEOTIDE SEQUENCE [LARGE SCALE GENOMIC DNA]</scope>
    <source>
        <strain evidence="2 3">EI2</strain>
    </source>
</reference>
<gene>
    <name evidence="2" type="ORF">DB44_FE00010</name>
</gene>
<sequence length="141" mass="17015">FCFSTFIAEETTNIQNIHVLSQHTFYLFCLFVFKTYFKAILFFDCFFNFCKLTEFLSTDNKKEEKKYSLSVVLLEPVNAIYPIQLYLAFRFAYRLYGPTAYERIFFFKIEISHLQTCHGNFRFLKKCRKSYKTRTAKQIIE</sequence>
<name>A0A0C1JHQ5_9BACT</name>
<proteinExistence type="predicted"/>
<organism evidence="2 3">
    <name type="scientific">Candidatus Protochlamydia amoebophila</name>
    <dbReference type="NCBI Taxonomy" id="362787"/>
    <lineage>
        <taxon>Bacteria</taxon>
        <taxon>Pseudomonadati</taxon>
        <taxon>Chlamydiota</taxon>
        <taxon>Chlamydiia</taxon>
        <taxon>Parachlamydiales</taxon>
        <taxon>Parachlamydiaceae</taxon>
        <taxon>Candidatus Protochlamydia</taxon>
    </lineage>
</organism>
<keyword evidence="1" id="KW-0812">Transmembrane</keyword>
<dbReference type="AlphaFoldDB" id="A0A0C1JHQ5"/>
<feature type="transmembrane region" description="Helical" evidence="1">
    <location>
        <begin position="67"/>
        <end position="89"/>
    </location>
</feature>
<accession>A0A0C1JHQ5</accession>
<dbReference type="EMBL" id="JSAN01000127">
    <property type="protein sequence ID" value="KIC70950.1"/>
    <property type="molecule type" value="Genomic_DNA"/>
</dbReference>
<evidence type="ECO:0000313" key="2">
    <source>
        <dbReference type="EMBL" id="KIC70950.1"/>
    </source>
</evidence>
<feature type="non-terminal residue" evidence="2">
    <location>
        <position position="1"/>
    </location>
</feature>
<protein>
    <submittedName>
        <fullName evidence="2">Uncharacterized protein</fullName>
    </submittedName>
</protein>
<dbReference type="Proteomes" id="UP000031465">
    <property type="component" value="Unassembled WGS sequence"/>
</dbReference>